<feature type="signal peptide" evidence="1">
    <location>
        <begin position="1"/>
        <end position="25"/>
    </location>
</feature>
<evidence type="ECO:0000256" key="1">
    <source>
        <dbReference type="SAM" id="SignalP"/>
    </source>
</evidence>
<reference evidence="2 3" key="1">
    <citation type="submission" date="2018-05" db="EMBL/GenBank/DDBJ databases">
        <title>Rhodobacteraceae gen. nov., sp. nov. isolated from sea water.</title>
        <authorList>
            <person name="Ren Y."/>
        </authorList>
    </citation>
    <scope>NUCLEOTIDE SEQUENCE [LARGE SCALE GENOMIC DNA]</scope>
    <source>
        <strain evidence="2 3">TG-679</strain>
    </source>
</reference>
<dbReference type="OrthoDB" id="7659255at2"/>
<name>A0A2V2L687_9RHOB</name>
<keyword evidence="1" id="KW-0732">Signal</keyword>
<accession>A0A2V2L687</accession>
<organism evidence="2 3">
    <name type="scientific">Meridianimarinicoccus roseus</name>
    <dbReference type="NCBI Taxonomy" id="2072018"/>
    <lineage>
        <taxon>Bacteria</taxon>
        <taxon>Pseudomonadati</taxon>
        <taxon>Pseudomonadota</taxon>
        <taxon>Alphaproteobacteria</taxon>
        <taxon>Rhodobacterales</taxon>
        <taxon>Paracoccaceae</taxon>
        <taxon>Meridianimarinicoccus</taxon>
    </lineage>
</organism>
<gene>
    <name evidence="2" type="ORF">DKT77_19635</name>
</gene>
<evidence type="ECO:0000313" key="3">
    <source>
        <dbReference type="Proteomes" id="UP000245680"/>
    </source>
</evidence>
<comment type="caution">
    <text evidence="2">The sequence shown here is derived from an EMBL/GenBank/DDBJ whole genome shotgun (WGS) entry which is preliminary data.</text>
</comment>
<dbReference type="Proteomes" id="UP000245680">
    <property type="component" value="Unassembled WGS sequence"/>
</dbReference>
<dbReference type="RefSeq" id="WP_109813343.1">
    <property type="nucleotide sequence ID" value="NZ_QGKU01000067.1"/>
</dbReference>
<keyword evidence="3" id="KW-1185">Reference proteome</keyword>
<protein>
    <submittedName>
        <fullName evidence="2">Uncharacterized protein</fullName>
    </submittedName>
</protein>
<evidence type="ECO:0000313" key="2">
    <source>
        <dbReference type="EMBL" id="PWR00918.1"/>
    </source>
</evidence>
<dbReference type="EMBL" id="QGKU01000067">
    <property type="protein sequence ID" value="PWR00918.1"/>
    <property type="molecule type" value="Genomic_DNA"/>
</dbReference>
<proteinExistence type="predicted"/>
<feature type="chain" id="PRO_5016028597" evidence="1">
    <location>
        <begin position="26"/>
        <end position="85"/>
    </location>
</feature>
<dbReference type="AlphaFoldDB" id="A0A2V2L687"/>
<sequence>MKRTIAIFATAATLGLTALAPASQAMEQELDMLTQSVVNALRVEGFDTSNVSNLTLGQIAEIKGVLESGMTATDRSKIERLLDAE</sequence>